<dbReference type="GO" id="GO:0031297">
    <property type="term" value="P:replication fork processing"/>
    <property type="evidence" value="ECO:0007669"/>
    <property type="project" value="TreeGrafter"/>
</dbReference>
<dbReference type="GO" id="GO:0016567">
    <property type="term" value="P:protein ubiquitination"/>
    <property type="evidence" value="ECO:0007669"/>
    <property type="project" value="TreeGrafter"/>
</dbReference>
<name>A0A226F228_FOLCA</name>
<organism evidence="9 10">
    <name type="scientific">Folsomia candida</name>
    <name type="common">Springtail</name>
    <dbReference type="NCBI Taxonomy" id="158441"/>
    <lineage>
        <taxon>Eukaryota</taxon>
        <taxon>Metazoa</taxon>
        <taxon>Ecdysozoa</taxon>
        <taxon>Arthropoda</taxon>
        <taxon>Hexapoda</taxon>
        <taxon>Collembola</taxon>
        <taxon>Entomobryomorpha</taxon>
        <taxon>Isotomoidea</taxon>
        <taxon>Isotomidae</taxon>
        <taxon>Proisotominae</taxon>
        <taxon>Folsomia</taxon>
    </lineage>
</organism>
<accession>A0A226F228</accession>
<dbReference type="OMA" id="DPREICA"/>
<evidence type="ECO:0000259" key="8">
    <source>
        <dbReference type="PROSITE" id="PS50089"/>
    </source>
</evidence>
<dbReference type="InterPro" id="IPR052639">
    <property type="entry name" value="TRAIP_ubiq-protein_ligase"/>
</dbReference>
<evidence type="ECO:0000256" key="2">
    <source>
        <dbReference type="ARBA" id="ARBA00022723"/>
    </source>
</evidence>
<feature type="compositionally biased region" description="Low complexity" evidence="7">
    <location>
        <begin position="341"/>
        <end position="350"/>
    </location>
</feature>
<feature type="domain" description="RING-type" evidence="8">
    <location>
        <begin position="377"/>
        <end position="402"/>
    </location>
</feature>
<sequence length="537" mass="56328">MGQTSSTACMSSTTVSSSSSSDPDSGDDSPQSSVPSSSRPVVRSHRRSLRTIQSDNSETSDDNSGDSSPHRISFSSDEESNVEGGQQLPVPRSLSGSHTLSSSSSSLSSSDSDNDFSVTMPSSTVDDGANSQQRTGRVRRAPRRLVSAASDEGVFEPPTVNLQRPPATAIRVRGRPRGRRPTAPRAIIAVQRTPSPRLAPSAAATVTTTMASSAPIPANPVNNGIGMMQRLLSVASSVINQQAAAAAVRAIPSTGPAVNVVAPPDPPITATTSSTAAAVGNVNAAVSYFECVVCLENLDSPATILEPLPRTAVSNQELVIHIQNLGIIPNSAAGASGGGPVQVQVQSPPTVRRRTAAEKRETALAEVDPREICATNCGHMYHKYCIQKWFNEQGRKTCPSCRKNVGTKMIRLFPNVAQDAPGQMASRTGLGDADVATTSTTDGSGGVVVGAPRRMPRSGCGNAACADLVTIHGTLVSDYNALRELYNTAKDDLEVRKAEIASLQDGYDNRGRELDDLRNSGAAAANNEHASKRPRRR</sequence>
<evidence type="ECO:0000313" key="10">
    <source>
        <dbReference type="Proteomes" id="UP000198287"/>
    </source>
</evidence>
<dbReference type="PANTHER" id="PTHR46569:SF1">
    <property type="entry name" value="E3 UBIQUITIN-PROTEIN LIGASE RFWD3-RELATED"/>
    <property type="match status" value="1"/>
</dbReference>
<evidence type="ECO:0000256" key="7">
    <source>
        <dbReference type="SAM" id="MobiDB-lite"/>
    </source>
</evidence>
<comment type="caution">
    <text evidence="9">The sequence shown here is derived from an EMBL/GenBank/DDBJ whole genome shotgun (WGS) entry which is preliminary data.</text>
</comment>
<feature type="compositionally biased region" description="Low complexity" evidence="7">
    <location>
        <begin position="93"/>
        <end position="117"/>
    </location>
</feature>
<comment type="pathway">
    <text evidence="1">Protein modification; protein ubiquitination.</text>
</comment>
<feature type="region of interest" description="Disordered" evidence="7">
    <location>
        <begin position="508"/>
        <end position="537"/>
    </location>
</feature>
<dbReference type="EMBL" id="LNIX01000001">
    <property type="protein sequence ID" value="OXA62996.1"/>
    <property type="molecule type" value="Genomic_DNA"/>
</dbReference>
<feature type="compositionally biased region" description="Basic and acidic residues" evidence="7">
    <location>
        <begin position="508"/>
        <end position="518"/>
    </location>
</feature>
<gene>
    <name evidence="9" type="ORF">Fcan01_03563</name>
</gene>
<protein>
    <submittedName>
        <fullName evidence="9">E3 ubiquitin-protein ligase TRAIP</fullName>
    </submittedName>
</protein>
<dbReference type="Pfam" id="PF12678">
    <property type="entry name" value="zf-rbx1"/>
    <property type="match status" value="1"/>
</dbReference>
<dbReference type="CDD" id="cd16448">
    <property type="entry name" value="RING-H2"/>
    <property type="match status" value="1"/>
</dbReference>
<keyword evidence="4" id="KW-0833">Ubl conjugation pathway</keyword>
<evidence type="ECO:0000256" key="5">
    <source>
        <dbReference type="ARBA" id="ARBA00022833"/>
    </source>
</evidence>
<dbReference type="Gene3D" id="3.30.40.10">
    <property type="entry name" value="Zinc/RING finger domain, C3HC4 (zinc finger)"/>
    <property type="match status" value="1"/>
</dbReference>
<keyword evidence="10" id="KW-1185">Reference proteome</keyword>
<proteinExistence type="predicted"/>
<dbReference type="GO" id="GO:0061630">
    <property type="term" value="F:ubiquitin protein ligase activity"/>
    <property type="evidence" value="ECO:0007669"/>
    <property type="project" value="TreeGrafter"/>
</dbReference>
<dbReference type="GO" id="GO:0031461">
    <property type="term" value="C:cullin-RING ubiquitin ligase complex"/>
    <property type="evidence" value="ECO:0007669"/>
    <property type="project" value="UniProtKB-ARBA"/>
</dbReference>
<dbReference type="GO" id="GO:0090734">
    <property type="term" value="C:site of DNA damage"/>
    <property type="evidence" value="ECO:0007669"/>
    <property type="project" value="TreeGrafter"/>
</dbReference>
<feature type="compositionally biased region" description="Polar residues" evidence="7">
    <location>
        <begin position="119"/>
        <end position="135"/>
    </location>
</feature>
<evidence type="ECO:0000313" key="9">
    <source>
        <dbReference type="EMBL" id="OXA62996.1"/>
    </source>
</evidence>
<keyword evidence="2" id="KW-0479">Metal-binding</keyword>
<dbReference type="InterPro" id="IPR013083">
    <property type="entry name" value="Znf_RING/FYVE/PHD"/>
</dbReference>
<dbReference type="SMART" id="SM00184">
    <property type="entry name" value="RING"/>
    <property type="match status" value="1"/>
</dbReference>
<dbReference type="InterPro" id="IPR024766">
    <property type="entry name" value="Znf_RING_H2"/>
</dbReference>
<dbReference type="InterPro" id="IPR001841">
    <property type="entry name" value="Znf_RING"/>
</dbReference>
<evidence type="ECO:0000256" key="3">
    <source>
        <dbReference type="ARBA" id="ARBA00022771"/>
    </source>
</evidence>
<feature type="region of interest" description="Disordered" evidence="7">
    <location>
        <begin position="338"/>
        <end position="360"/>
    </location>
</feature>
<dbReference type="PROSITE" id="PS50089">
    <property type="entry name" value="ZF_RING_2"/>
    <property type="match status" value="1"/>
</dbReference>
<dbReference type="AlphaFoldDB" id="A0A226F228"/>
<keyword evidence="5" id="KW-0862">Zinc</keyword>
<feature type="compositionally biased region" description="Low complexity" evidence="7">
    <location>
        <begin position="1"/>
        <end position="41"/>
    </location>
</feature>
<keyword evidence="3 6" id="KW-0863">Zinc-finger</keyword>
<dbReference type="PANTHER" id="PTHR46569">
    <property type="entry name" value="E3 UBIQUITIN-PROTEIN LIGASE TRAIP"/>
    <property type="match status" value="1"/>
</dbReference>
<evidence type="ECO:0000256" key="6">
    <source>
        <dbReference type="PROSITE-ProRule" id="PRU00175"/>
    </source>
</evidence>
<dbReference type="OrthoDB" id="8062037at2759"/>
<dbReference type="SUPFAM" id="SSF57850">
    <property type="entry name" value="RING/U-box"/>
    <property type="match status" value="1"/>
</dbReference>
<dbReference type="Proteomes" id="UP000198287">
    <property type="component" value="Unassembled WGS sequence"/>
</dbReference>
<dbReference type="GO" id="GO:0008270">
    <property type="term" value="F:zinc ion binding"/>
    <property type="evidence" value="ECO:0007669"/>
    <property type="project" value="UniProtKB-KW"/>
</dbReference>
<evidence type="ECO:0000256" key="4">
    <source>
        <dbReference type="ARBA" id="ARBA00022786"/>
    </source>
</evidence>
<dbReference type="GO" id="GO:0005634">
    <property type="term" value="C:nucleus"/>
    <property type="evidence" value="ECO:0007669"/>
    <property type="project" value="TreeGrafter"/>
</dbReference>
<reference evidence="9 10" key="1">
    <citation type="submission" date="2015-12" db="EMBL/GenBank/DDBJ databases">
        <title>The genome of Folsomia candida.</title>
        <authorList>
            <person name="Faddeeva A."/>
            <person name="Derks M.F."/>
            <person name="Anvar Y."/>
            <person name="Smit S."/>
            <person name="Van Straalen N."/>
            <person name="Roelofs D."/>
        </authorList>
    </citation>
    <scope>NUCLEOTIDE SEQUENCE [LARGE SCALE GENOMIC DNA]</scope>
    <source>
        <strain evidence="9 10">VU population</strain>
        <tissue evidence="9">Whole body</tissue>
    </source>
</reference>
<feature type="region of interest" description="Disordered" evidence="7">
    <location>
        <begin position="1"/>
        <end position="143"/>
    </location>
</feature>
<evidence type="ECO:0000256" key="1">
    <source>
        <dbReference type="ARBA" id="ARBA00004906"/>
    </source>
</evidence>